<evidence type="ECO:0000313" key="2">
    <source>
        <dbReference type="EMBL" id="MDH6107576.1"/>
    </source>
</evidence>
<dbReference type="Pfam" id="PF13620">
    <property type="entry name" value="CarboxypepD_reg"/>
    <property type="match status" value="1"/>
</dbReference>
<feature type="region of interest" description="Disordered" evidence="1">
    <location>
        <begin position="121"/>
        <end position="199"/>
    </location>
</feature>
<name>A0ABT6KI47_9CYAN</name>
<evidence type="ECO:0000313" key="3">
    <source>
        <dbReference type="Proteomes" id="UP001159386"/>
    </source>
</evidence>
<dbReference type="EMBL" id="JANQDF010000176">
    <property type="protein sequence ID" value="MDH6107576.1"/>
    <property type="molecule type" value="Genomic_DNA"/>
</dbReference>
<proteinExistence type="predicted"/>
<dbReference type="Proteomes" id="UP001159386">
    <property type="component" value="Unassembled WGS sequence"/>
</dbReference>
<protein>
    <submittedName>
        <fullName evidence="2">Carboxypeptidase regulatory-like domain-containing protein</fullName>
    </submittedName>
</protein>
<dbReference type="SUPFAM" id="SSF49452">
    <property type="entry name" value="Starch-binding domain-like"/>
    <property type="match status" value="1"/>
</dbReference>
<gene>
    <name evidence="2" type="ORF">NWP22_17220</name>
</gene>
<feature type="non-terminal residue" evidence="2">
    <location>
        <position position="1"/>
    </location>
</feature>
<dbReference type="RefSeq" id="WP_280802151.1">
    <property type="nucleotide sequence ID" value="NZ_JANQDF010000176.1"/>
</dbReference>
<feature type="compositionally biased region" description="Polar residues" evidence="1">
    <location>
        <begin position="133"/>
        <end position="146"/>
    </location>
</feature>
<evidence type="ECO:0000256" key="1">
    <source>
        <dbReference type="SAM" id="MobiDB-lite"/>
    </source>
</evidence>
<accession>A0ABT6KI47</accession>
<dbReference type="InterPro" id="IPR013784">
    <property type="entry name" value="Carb-bd-like_fold"/>
</dbReference>
<comment type="caution">
    <text evidence="2">The sequence shown here is derived from an EMBL/GenBank/DDBJ whole genome shotgun (WGS) entry which is preliminary data.</text>
</comment>
<sequence length="1297" mass="141868">QVSNLEALDFDYLFPCVNSESSLLARSGDVSGFTISENTIAESVFPSVNSESSLLARSGDVSGFTISENTIAESVFPGVNSESSLLARSGDVTGFTISENTIAESVFPGVNSESSLLARSGDVTPVTKPENIPGNQVLTPNVNSEVGRSGDVPQVTKPQNIPSSQVLTPNGNSEVGRSGDVTPVTKPENIPGKDAPAPTSQELARREILGLTTPSNVSTPKDILPVGIKFGKQDVLSGVLVKGNEDGSEAVNFEEWLIPYESFLKAFGFTVTPLPNGNVQLRSPGLVKEFDPKLLIADSEIGEALTIAEIRRQFMVEIKFDIDSYAIVFEGSWLFAKGREEKEVRPVVLEGLPRVTPPEYALSAVSQNVNSSLRTNTFNNSGSTTIGGKLGDFTFSTRVAQPNLENFNQAYLQDWRIQNLGKNRDHIFGSQSLFYPGSSNFGEFWGYSYISRFGYEAGRGGSDANLNSRLSNRDFVRTVEGNAAQGSLVQIWGGNVLLGEVLVNETQRYSFPNVQGNRFTILSYPEGNLAATPEREIKVIDPQYDQLPAGTSAVYTSVGTWRQREQHQSLGSVSGLVTGAGYRYGISNDLTVGFGGVYDSVNFRSFGEVIYGHSKFPLTLGLRSLSATANQSSSLTFSGSFRLNPSSSIFWSIGEQVSWRLNSSFEPIKNVRLQTDLSNTGFNVRSFHNLSLLGVSANLSLGYEQKDNSLRTFAETSTRWRWGNLSHNLDGRFEGDGGWRLRNSLQWKNWQLDLTNSYKQVVFSRFNAQESEIWNNLSFPIIGSNSYQEIYLVNNLNRHKDNSIKDQIYGRYLKSDNASLAVAAWRHNGNPTSGREQLDRTNWSWELGYGFGSQSSGPVVSVTSPSLFAGLSLKAGYSGASAQGVSSGFSLGLVMNLNLNLQDGISTDKRNASQFQGNGAILVQPFYDENNNGVRERNEPLITSSDNSLFMLNNLSLKQNKSLSLIGNGTVIPTPIGEHRLDLDPAGYPIGWEPQERAFAVEVAPGAYTIVKVPFVKTATVEGRLRNQLGQPVNGARVEAISTSNQKKYFSITSPSGAFYLDNLPLGEYTLNVGGLDITPRTLQLNKSEFVQNTLELQVFIPRDGQTADRAAVPTYTVSGYLKDKAAENLKGIKVTAVHSESGKIFTSITDIQGFFKFQDLIQGEYQIKMGDFVVEPGKFIIDSSSPWENNMTLQVNAFKQEIYADAANYVVRGVLTDDGGARLSQVEVILTEVETNQKSLSETNALGAFIVENLPIGKYKIEIKKGAEELEASPKYLEINEESFLQSTVNIEVNLK</sequence>
<dbReference type="SUPFAM" id="SSF49478">
    <property type="entry name" value="Cna protein B-type domain"/>
    <property type="match status" value="2"/>
</dbReference>
<reference evidence="2 3" key="1">
    <citation type="journal article" date="2023" name="J. Phycol.">
        <title>Chrysosporum ovalisporum is synonymous with the true-branching cyanobacterium Umezakia natans (Nostocales/Aphanizomenonaceae).</title>
        <authorList>
            <person name="McGregor G.B."/>
            <person name="Sendall B.C."/>
            <person name="Niiyama Y."/>
            <person name="Tuji A."/>
            <person name="Willis A."/>
        </authorList>
    </citation>
    <scope>NUCLEOTIDE SEQUENCE [LARGE SCALE GENOMIC DNA]</scope>
    <source>
        <strain evidence="2 3">CS-531</strain>
    </source>
</reference>
<organism evidence="2 3">
    <name type="scientific">Anabaenopsis tanganyikae CS-531</name>
    <dbReference type="NCBI Taxonomy" id="2785304"/>
    <lineage>
        <taxon>Bacteria</taxon>
        <taxon>Bacillati</taxon>
        <taxon>Cyanobacteriota</taxon>
        <taxon>Cyanophyceae</taxon>
        <taxon>Nostocales</taxon>
        <taxon>Nodulariaceae</taxon>
        <taxon>Anabaenopsis</taxon>
        <taxon>Anabaenopsis tanganyikae</taxon>
    </lineage>
</organism>
<keyword evidence="3" id="KW-1185">Reference proteome</keyword>
<feature type="compositionally biased region" description="Polar residues" evidence="1">
    <location>
        <begin position="156"/>
        <end position="175"/>
    </location>
</feature>